<evidence type="ECO:0000256" key="1">
    <source>
        <dbReference type="ARBA" id="ARBA00011040"/>
    </source>
</evidence>
<dbReference type="Pfam" id="PF17886">
    <property type="entry name" value="ArsA_HSP20"/>
    <property type="match status" value="1"/>
</dbReference>
<dbReference type="PANTHER" id="PTHR43868">
    <property type="entry name" value="OS02G0711200 PROTEIN"/>
    <property type="match status" value="1"/>
</dbReference>
<dbReference type="OrthoDB" id="9780677at2"/>
<proteinExistence type="inferred from homology"/>
<dbReference type="STRING" id="395961.Cyan7425_2781"/>
<evidence type="ECO:0000259" key="2">
    <source>
        <dbReference type="Pfam" id="PF02374"/>
    </source>
</evidence>
<dbReference type="EMBL" id="CP001344">
    <property type="protein sequence ID" value="ACL45127.1"/>
    <property type="molecule type" value="Genomic_DNA"/>
</dbReference>
<comment type="similarity">
    <text evidence="1">Belongs to the arsA ATPase family.</text>
</comment>
<dbReference type="SUPFAM" id="SSF49764">
    <property type="entry name" value="HSP20-like chaperones"/>
    <property type="match status" value="1"/>
</dbReference>
<feature type="domain" description="ArsA HSP20-like" evidence="3">
    <location>
        <begin position="309"/>
        <end position="367"/>
    </location>
</feature>
<dbReference type="CDD" id="cd06464">
    <property type="entry name" value="ACD_sHsps-like"/>
    <property type="match status" value="1"/>
</dbReference>
<name>B8HKD6_CYAP4</name>
<dbReference type="Pfam" id="PF02374">
    <property type="entry name" value="ArsA_ATPase"/>
    <property type="match status" value="1"/>
</dbReference>
<protein>
    <submittedName>
        <fullName evidence="4">Anion-transporting ATPase</fullName>
    </submittedName>
</protein>
<dbReference type="KEGG" id="cyn:Cyan7425_2781"/>
<dbReference type="Gene3D" id="3.40.50.300">
    <property type="entry name" value="P-loop containing nucleotide triphosphate hydrolases"/>
    <property type="match status" value="1"/>
</dbReference>
<dbReference type="InterPro" id="IPR027417">
    <property type="entry name" value="P-loop_NTPase"/>
</dbReference>
<evidence type="ECO:0000313" key="4">
    <source>
        <dbReference type="EMBL" id="ACL45127.1"/>
    </source>
</evidence>
<dbReference type="InterPro" id="IPR025723">
    <property type="entry name" value="ArsA/GET3_ATPase-like"/>
</dbReference>
<reference evidence="4" key="1">
    <citation type="submission" date="2009-01" db="EMBL/GenBank/DDBJ databases">
        <title>Complete sequence of chromosome Cyanothece sp. PCC 7425.</title>
        <authorList>
            <consortium name="US DOE Joint Genome Institute"/>
            <person name="Lucas S."/>
            <person name="Copeland A."/>
            <person name="Lapidus A."/>
            <person name="Glavina del Rio T."/>
            <person name="Dalin E."/>
            <person name="Tice H."/>
            <person name="Bruce D."/>
            <person name="Goodwin L."/>
            <person name="Pitluck S."/>
            <person name="Sims D."/>
            <person name="Meineke L."/>
            <person name="Brettin T."/>
            <person name="Detter J.C."/>
            <person name="Han C."/>
            <person name="Larimer F."/>
            <person name="Land M."/>
            <person name="Hauser L."/>
            <person name="Kyrpides N."/>
            <person name="Ovchinnikova G."/>
            <person name="Liberton M."/>
            <person name="Stoeckel J."/>
            <person name="Banerjee A."/>
            <person name="Singh A."/>
            <person name="Page L."/>
            <person name="Sato H."/>
            <person name="Zhao L."/>
            <person name="Sherman L."/>
            <person name="Pakrasi H."/>
            <person name="Richardson P."/>
        </authorList>
    </citation>
    <scope>NUCLEOTIDE SEQUENCE</scope>
    <source>
        <strain evidence="4">PCC 7425</strain>
    </source>
</reference>
<dbReference type="PANTHER" id="PTHR43868:SF1">
    <property type="entry name" value="P-LOOP CONTAINING NUCLEOSIDE TRIPHOSPHATE HYDROLASES SUPERFAMILY PROTEIN"/>
    <property type="match status" value="1"/>
</dbReference>
<dbReference type="AlphaFoldDB" id="B8HKD6"/>
<accession>B8HKD6</accession>
<feature type="domain" description="ArsA/GET3 Anion-transporting ATPase-like" evidence="2">
    <location>
        <begin position="3"/>
        <end position="259"/>
    </location>
</feature>
<dbReference type="InterPro" id="IPR040612">
    <property type="entry name" value="ArsA_HSP20-like"/>
</dbReference>
<dbReference type="InterPro" id="IPR053262">
    <property type="entry name" value="ArsA_ATPase-like"/>
</dbReference>
<dbReference type="CDD" id="cd02035">
    <property type="entry name" value="ArsA"/>
    <property type="match status" value="1"/>
</dbReference>
<dbReference type="eggNOG" id="COG0003">
    <property type="taxonomic scope" value="Bacteria"/>
</dbReference>
<evidence type="ECO:0000259" key="3">
    <source>
        <dbReference type="Pfam" id="PF17886"/>
    </source>
</evidence>
<dbReference type="InterPro" id="IPR008978">
    <property type="entry name" value="HSP20-like_chaperone"/>
</dbReference>
<sequence length="367" mass="39879">MAQILTFLGKGGTGRTTIAIATAKALAQQGKRVLLLGQTPEPSLSLLLNTPIPRTSAAPQAIAPNLEIWHLSAARLLEQSWEEVKKLEAQYVRTPFFKNVYGQELAVLPGMDNALVLNALREYDASGTYDVIVLDSRGDLQTLRMLGMAETLGWYVRRFRQVFADSDLGKALAPFIQPITSTVLNVNWSADSQPQPVQKMNNLLDEGLAAIADPNRVAAYLVTTADPLAIATARYLWGSSQQVGLTVAGVIANQATNASFSDQFSPLEISTLPAMADPSDWQGLINALPDFSQVSRSPRPIAIDIPSRQIKLFLPGFNKEDVKLSQYGPEVTIEAGDQRRNITLPPELSGQSVTGAKFQDGYLIVSF</sequence>
<dbReference type="SUPFAM" id="SSF52540">
    <property type="entry name" value="P-loop containing nucleoside triphosphate hydrolases"/>
    <property type="match status" value="1"/>
</dbReference>
<dbReference type="Gene3D" id="2.60.40.790">
    <property type="match status" value="1"/>
</dbReference>
<dbReference type="HOGENOM" id="CLU_033948_0_0_3"/>
<organism evidence="4">
    <name type="scientific">Cyanothece sp. (strain PCC 7425 / ATCC 29141)</name>
    <dbReference type="NCBI Taxonomy" id="395961"/>
    <lineage>
        <taxon>Bacteria</taxon>
        <taxon>Bacillati</taxon>
        <taxon>Cyanobacteriota</taxon>
        <taxon>Cyanophyceae</taxon>
        <taxon>Gomontiellales</taxon>
        <taxon>Cyanothecaceae</taxon>
        <taxon>Cyanothece</taxon>
    </lineage>
</organism>
<gene>
    <name evidence="4" type="ordered locus">Cyan7425_2781</name>
</gene>